<dbReference type="InterPro" id="IPR036236">
    <property type="entry name" value="Znf_C2H2_sf"/>
</dbReference>
<dbReference type="GO" id="GO:0008270">
    <property type="term" value="F:zinc ion binding"/>
    <property type="evidence" value="ECO:0007669"/>
    <property type="project" value="UniProtKB-KW"/>
</dbReference>
<evidence type="ECO:0000256" key="3">
    <source>
        <dbReference type="ARBA" id="ARBA00022737"/>
    </source>
</evidence>
<dbReference type="GO" id="GO:0000122">
    <property type="term" value="P:negative regulation of transcription by RNA polymerase II"/>
    <property type="evidence" value="ECO:0007669"/>
    <property type="project" value="TreeGrafter"/>
</dbReference>
<dbReference type="AlphaFoldDB" id="A0A2A9PFA1"/>
<comment type="similarity">
    <text evidence="7">Belongs to the UPF0743 family.</text>
</comment>
<dbReference type="PANTHER" id="PTHR13100:SF10">
    <property type="entry name" value="CELL GROWTH-REGULATING NUCLEOLAR PROTEIN"/>
    <property type="match status" value="1"/>
</dbReference>
<dbReference type="GO" id="GO:0005730">
    <property type="term" value="C:nucleolus"/>
    <property type="evidence" value="ECO:0007669"/>
    <property type="project" value="TreeGrafter"/>
</dbReference>
<evidence type="ECO:0000256" key="7">
    <source>
        <dbReference type="ARBA" id="ARBA00061084"/>
    </source>
</evidence>
<keyword evidence="12" id="KW-1185">Reference proteome</keyword>
<keyword evidence="2" id="KW-0479">Metal-binding</keyword>
<comment type="caution">
    <text evidence="11">The sequence shown here is derived from an EMBL/GenBank/DDBJ whole genome shotgun (WGS) entry which is preliminary data.</text>
</comment>
<reference evidence="11 12" key="1">
    <citation type="journal article" date="2015" name="BMC Genomics">
        <title>Gene expression during zombie ant biting behavior reflects the complexity underlying fungal parasitic behavioral manipulation.</title>
        <authorList>
            <person name="de Bekker C."/>
            <person name="Ohm R.A."/>
            <person name="Loreto R.G."/>
            <person name="Sebastian A."/>
            <person name="Albert I."/>
            <person name="Merrow M."/>
            <person name="Brachmann A."/>
            <person name="Hughes D.P."/>
        </authorList>
    </citation>
    <scope>NUCLEOTIDE SEQUENCE [LARGE SCALE GENOMIC DNA]</scope>
    <source>
        <strain evidence="11 12">SC16a</strain>
    </source>
</reference>
<protein>
    <recommendedName>
        <fullName evidence="10">Zinc finger C2H2 LYAR-type domain-containing protein</fullName>
    </recommendedName>
</protein>
<evidence type="ECO:0000256" key="6">
    <source>
        <dbReference type="ARBA" id="ARBA00023242"/>
    </source>
</evidence>
<dbReference type="GO" id="GO:0006364">
    <property type="term" value="P:rRNA processing"/>
    <property type="evidence" value="ECO:0007669"/>
    <property type="project" value="TreeGrafter"/>
</dbReference>
<feature type="compositionally biased region" description="Basic and acidic residues" evidence="9">
    <location>
        <begin position="223"/>
        <end position="240"/>
    </location>
</feature>
<evidence type="ECO:0000256" key="8">
    <source>
        <dbReference type="PROSITE-ProRule" id="PRU01145"/>
    </source>
</evidence>
<dbReference type="FunFam" id="3.30.1490.490:FF:000001">
    <property type="entry name" value="cell growth-regulating nucleolar protein-like"/>
    <property type="match status" value="1"/>
</dbReference>
<keyword evidence="5" id="KW-0862">Zinc</keyword>
<dbReference type="OrthoDB" id="21474at2759"/>
<keyword evidence="6" id="KW-0539">Nucleus</keyword>
<dbReference type="Proteomes" id="UP000037136">
    <property type="component" value="Unassembled WGS sequence"/>
</dbReference>
<evidence type="ECO:0000256" key="9">
    <source>
        <dbReference type="SAM" id="MobiDB-lite"/>
    </source>
</evidence>
<dbReference type="PROSITE" id="PS51804">
    <property type="entry name" value="ZF_C2HC_LYAR"/>
    <property type="match status" value="2"/>
</dbReference>
<feature type="compositionally biased region" description="Basic residues" evidence="9">
    <location>
        <begin position="302"/>
        <end position="318"/>
    </location>
</feature>
<dbReference type="GO" id="GO:0003677">
    <property type="term" value="F:DNA binding"/>
    <property type="evidence" value="ECO:0007669"/>
    <property type="project" value="InterPro"/>
</dbReference>
<dbReference type="PANTHER" id="PTHR13100">
    <property type="entry name" value="CELL GROWTH-REGULATING NUCLEOLAR PROTEIN LYAR"/>
    <property type="match status" value="1"/>
</dbReference>
<dbReference type="EMBL" id="LAZP02000180">
    <property type="protein sequence ID" value="PFH59691.1"/>
    <property type="molecule type" value="Genomic_DNA"/>
</dbReference>
<evidence type="ECO:0000313" key="11">
    <source>
        <dbReference type="EMBL" id="PFH59691.1"/>
    </source>
</evidence>
<proteinExistence type="inferred from homology"/>
<name>A0A2A9PFA1_OPHUN</name>
<feature type="domain" description="Zinc finger C2H2 LYAR-type" evidence="10">
    <location>
        <begin position="30"/>
        <end position="57"/>
    </location>
</feature>
<comment type="subcellular location">
    <subcellularLocation>
        <location evidence="1">Nucleus</location>
    </subcellularLocation>
</comment>
<feature type="compositionally biased region" description="Basic residues" evidence="9">
    <location>
        <begin position="275"/>
        <end position="284"/>
    </location>
</feature>
<dbReference type="InterPro" id="IPR014898">
    <property type="entry name" value="Znf_C2H2_LYAR"/>
</dbReference>
<feature type="region of interest" description="Disordered" evidence="9">
    <location>
        <begin position="94"/>
        <end position="124"/>
    </location>
</feature>
<feature type="compositionally biased region" description="Pro residues" evidence="9">
    <location>
        <begin position="110"/>
        <end position="120"/>
    </location>
</feature>
<accession>A0A2A9PFA1</accession>
<dbReference type="STRING" id="268505.A0A2A9PFA1"/>
<evidence type="ECO:0000256" key="2">
    <source>
        <dbReference type="ARBA" id="ARBA00022723"/>
    </source>
</evidence>
<evidence type="ECO:0000256" key="5">
    <source>
        <dbReference type="ARBA" id="ARBA00022833"/>
    </source>
</evidence>
<evidence type="ECO:0000256" key="1">
    <source>
        <dbReference type="ARBA" id="ARBA00004123"/>
    </source>
</evidence>
<feature type="region of interest" description="Disordered" evidence="9">
    <location>
        <begin position="198"/>
        <end position="341"/>
    </location>
</feature>
<keyword evidence="3" id="KW-0677">Repeat</keyword>
<keyword evidence="4 8" id="KW-0863">Zinc-finger</keyword>
<sequence>MVSFSCEACGDVLTKKKLDTHRNRCHGASFTCLDCMIHFVGVGYRSHTSCITEDQKYQGALYKEKKPKVKAMSKDKHISLQPYVEDVGEDGDYAPWNDFAGHTDDDRSPADPPPEAPTPPAATGDEHVNVFDFLIATGQTPNASSTHLPRDVDESDARLVRYKHNAEDFLDPSSLMDADQSLAVEYGSGPVHVDSFITPASKAERRRARDSEANKDKKRKRLHLDVLADQDMKDAPELHSDLTGGLKGLLRPTLPPSPDYSGGDVAENSPASPLKKSKHTKHAKNGQNNHSNFGVLGGGKPKAPKKKTSKTKSAHRHREAKEHKLLEFQPQTKDGKKRNVPDGQMIVFNPRAESFLDFVTKGPESTRGCSMNKALKRYHRERQASGFDLPKGAAEKELWKDLRLRRNDRDEIVIFAFDPQGPSTRT</sequence>
<reference evidence="11 12" key="2">
    <citation type="journal article" date="2017" name="Sci. Rep.">
        <title>Ant-infecting Ophiocordyceps genomes reveal a high diversity of potential behavioral manipulation genes and a possible major role for enterotoxins.</title>
        <authorList>
            <person name="de Bekker C."/>
            <person name="Ohm R.A."/>
            <person name="Evans H.C."/>
            <person name="Brachmann A."/>
            <person name="Hughes D.P."/>
        </authorList>
    </citation>
    <scope>NUCLEOTIDE SEQUENCE [LARGE SCALE GENOMIC DNA]</scope>
    <source>
        <strain evidence="11 12">SC16a</strain>
    </source>
</reference>
<evidence type="ECO:0000313" key="12">
    <source>
        <dbReference type="Proteomes" id="UP000037136"/>
    </source>
</evidence>
<organism evidence="11 12">
    <name type="scientific">Ophiocordyceps unilateralis</name>
    <name type="common">Zombie-ant fungus</name>
    <name type="synonym">Torrubia unilateralis</name>
    <dbReference type="NCBI Taxonomy" id="268505"/>
    <lineage>
        <taxon>Eukaryota</taxon>
        <taxon>Fungi</taxon>
        <taxon>Dikarya</taxon>
        <taxon>Ascomycota</taxon>
        <taxon>Pezizomycotina</taxon>
        <taxon>Sordariomycetes</taxon>
        <taxon>Hypocreomycetidae</taxon>
        <taxon>Hypocreales</taxon>
        <taxon>Ophiocordycipitaceae</taxon>
        <taxon>Ophiocordyceps</taxon>
    </lineage>
</organism>
<dbReference type="InterPro" id="IPR039999">
    <property type="entry name" value="LYAR"/>
</dbReference>
<evidence type="ECO:0000256" key="4">
    <source>
        <dbReference type="ARBA" id="ARBA00022771"/>
    </source>
</evidence>
<dbReference type="SUPFAM" id="SSF57667">
    <property type="entry name" value="beta-beta-alpha zinc fingers"/>
    <property type="match status" value="2"/>
</dbReference>
<evidence type="ECO:0000259" key="10">
    <source>
        <dbReference type="Pfam" id="PF08790"/>
    </source>
</evidence>
<dbReference type="Gene3D" id="3.30.1490.490">
    <property type="match status" value="1"/>
</dbReference>
<dbReference type="Pfam" id="PF08790">
    <property type="entry name" value="zf-LYAR"/>
    <property type="match status" value="1"/>
</dbReference>
<gene>
    <name evidence="11" type="ORF">XA68_12014</name>
</gene>